<dbReference type="Proteomes" id="UP001524587">
    <property type="component" value="Unassembled WGS sequence"/>
</dbReference>
<organism evidence="9 10">
    <name type="scientific">Endosaccharibacter trunci</name>
    <dbReference type="NCBI Taxonomy" id="2812733"/>
    <lineage>
        <taxon>Bacteria</taxon>
        <taxon>Pseudomonadati</taxon>
        <taxon>Pseudomonadota</taxon>
        <taxon>Alphaproteobacteria</taxon>
        <taxon>Acetobacterales</taxon>
        <taxon>Acetobacteraceae</taxon>
        <taxon>Endosaccharibacter</taxon>
    </lineage>
</organism>
<feature type="domain" description="Fatty acid hydroxylase" evidence="8">
    <location>
        <begin position="131"/>
        <end position="267"/>
    </location>
</feature>
<keyword evidence="10" id="KW-1185">Reference proteome</keyword>
<dbReference type="InterPro" id="IPR051689">
    <property type="entry name" value="Sterol_desaturase/TMEM195"/>
</dbReference>
<evidence type="ECO:0000313" key="10">
    <source>
        <dbReference type="Proteomes" id="UP001524587"/>
    </source>
</evidence>
<dbReference type="Pfam" id="PF04116">
    <property type="entry name" value="FA_hydroxylase"/>
    <property type="match status" value="1"/>
</dbReference>
<dbReference type="PANTHER" id="PTHR21624">
    <property type="entry name" value="STEROL DESATURASE-RELATED PROTEIN"/>
    <property type="match status" value="1"/>
</dbReference>
<name>A0ABT1WA28_9PROT</name>
<feature type="transmembrane region" description="Helical" evidence="7">
    <location>
        <begin position="33"/>
        <end position="55"/>
    </location>
</feature>
<keyword evidence="5" id="KW-0443">Lipid metabolism</keyword>
<evidence type="ECO:0000256" key="5">
    <source>
        <dbReference type="ARBA" id="ARBA00023098"/>
    </source>
</evidence>
<dbReference type="RefSeq" id="WP_422865233.1">
    <property type="nucleotide sequence ID" value="NZ_JAMSKV010000015.1"/>
</dbReference>
<dbReference type="InterPro" id="IPR006694">
    <property type="entry name" value="Fatty_acid_hydroxylase"/>
</dbReference>
<evidence type="ECO:0000259" key="8">
    <source>
        <dbReference type="Pfam" id="PF04116"/>
    </source>
</evidence>
<evidence type="ECO:0000256" key="3">
    <source>
        <dbReference type="ARBA" id="ARBA00022989"/>
    </source>
</evidence>
<sequence>MTDPFALIAGWIHETIVLPLLFRFGLMQWEDTAFMWALFATYGVLQVLINYAICVPAERFAPLIRWKTRESVAMDVVYTLIARIGIFPLVTFFGFYWAQTALNGWLTDHGYIPPTLETIFPALMGMPVLSFFVYAVILDFGEYWRHRFSHTFGWWYGLHALHHAQRQMTFWSDDRNHVLDDTIGYFWFIAIGLLIGVPPMQFPLLVLALRLVESFSHANTRIRFGWLGERLLVSPQFHRAHHGLNAAGRNSCNYGGVFPWWDMIFRTADFRHDVVETGDARAPEALATGSWFAQQWAGMALSWRLLTRKRRRRQTVAAE</sequence>
<keyword evidence="4" id="KW-0560">Oxidoreductase</keyword>
<evidence type="ECO:0000256" key="2">
    <source>
        <dbReference type="ARBA" id="ARBA00022692"/>
    </source>
</evidence>
<feature type="transmembrane region" description="Helical" evidence="7">
    <location>
        <begin position="118"/>
        <end position="141"/>
    </location>
</feature>
<comment type="caution">
    <text evidence="9">The sequence shown here is derived from an EMBL/GenBank/DDBJ whole genome shotgun (WGS) entry which is preliminary data.</text>
</comment>
<evidence type="ECO:0000313" key="9">
    <source>
        <dbReference type="EMBL" id="MCQ8279747.1"/>
    </source>
</evidence>
<dbReference type="PANTHER" id="PTHR21624:SF1">
    <property type="entry name" value="ALKYLGLYCEROL MONOOXYGENASE"/>
    <property type="match status" value="1"/>
</dbReference>
<comment type="subcellular location">
    <subcellularLocation>
        <location evidence="1">Endomembrane system</location>
        <topology evidence="1">Multi-pass membrane protein</topology>
    </subcellularLocation>
</comment>
<keyword evidence="2 7" id="KW-0812">Transmembrane</keyword>
<keyword evidence="6 7" id="KW-0472">Membrane</keyword>
<proteinExistence type="predicted"/>
<accession>A0ABT1WA28</accession>
<feature type="transmembrane region" description="Helical" evidence="7">
    <location>
        <begin position="76"/>
        <end position="98"/>
    </location>
</feature>
<gene>
    <name evidence="9" type="ORF">NFI95_14980</name>
</gene>
<feature type="transmembrane region" description="Helical" evidence="7">
    <location>
        <begin position="185"/>
        <end position="212"/>
    </location>
</feature>
<evidence type="ECO:0000256" key="4">
    <source>
        <dbReference type="ARBA" id="ARBA00023002"/>
    </source>
</evidence>
<protein>
    <submittedName>
        <fullName evidence="9">Sterol desaturase family protein</fullName>
    </submittedName>
</protein>
<evidence type="ECO:0000256" key="1">
    <source>
        <dbReference type="ARBA" id="ARBA00004127"/>
    </source>
</evidence>
<dbReference type="EMBL" id="JAMSKV010000015">
    <property type="protein sequence ID" value="MCQ8279747.1"/>
    <property type="molecule type" value="Genomic_DNA"/>
</dbReference>
<evidence type="ECO:0000256" key="7">
    <source>
        <dbReference type="SAM" id="Phobius"/>
    </source>
</evidence>
<keyword evidence="3 7" id="KW-1133">Transmembrane helix</keyword>
<reference evidence="9 10" key="1">
    <citation type="submission" date="2022-06" db="EMBL/GenBank/DDBJ databases">
        <title>Endosaccharibacter gen. nov., sp. nov., endophytic bacteria isolated from sugarcane.</title>
        <authorList>
            <person name="Pitiwittayakul N."/>
            <person name="Yukphan P."/>
            <person name="Charoenyingcharoen P."/>
            <person name="Tanasupawat S."/>
        </authorList>
    </citation>
    <scope>NUCLEOTIDE SEQUENCE [LARGE SCALE GENOMIC DNA]</scope>
    <source>
        <strain evidence="9 10">KSS8</strain>
    </source>
</reference>
<evidence type="ECO:0000256" key="6">
    <source>
        <dbReference type="ARBA" id="ARBA00023136"/>
    </source>
</evidence>